<proteinExistence type="predicted"/>
<dbReference type="RefSeq" id="WP_123642224.1">
    <property type="nucleotide sequence ID" value="NZ_ML119084.1"/>
</dbReference>
<evidence type="ECO:0000313" key="1">
    <source>
        <dbReference type="EMBL" id="ROU02702.1"/>
    </source>
</evidence>
<organism evidence="1 2">
    <name type="scientific">Histidinibacterium lentulum</name>
    <dbReference type="NCBI Taxonomy" id="2480588"/>
    <lineage>
        <taxon>Bacteria</taxon>
        <taxon>Pseudomonadati</taxon>
        <taxon>Pseudomonadota</taxon>
        <taxon>Alphaproteobacteria</taxon>
        <taxon>Rhodobacterales</taxon>
        <taxon>Paracoccaceae</taxon>
        <taxon>Histidinibacterium</taxon>
    </lineage>
</organism>
<dbReference type="AlphaFoldDB" id="A0A3N2R5D2"/>
<dbReference type="Pfam" id="PF07372">
    <property type="entry name" value="DUF1491"/>
    <property type="match status" value="1"/>
</dbReference>
<gene>
    <name evidence="1" type="ORF">EAT49_10305</name>
</gene>
<dbReference type="InterPro" id="IPR009964">
    <property type="entry name" value="DUF1491"/>
</dbReference>
<dbReference type="EMBL" id="RDRB01000004">
    <property type="protein sequence ID" value="ROU02702.1"/>
    <property type="molecule type" value="Genomic_DNA"/>
</dbReference>
<dbReference type="Proteomes" id="UP000268016">
    <property type="component" value="Unassembled WGS sequence"/>
</dbReference>
<accession>A0A3N2R5D2</accession>
<comment type="caution">
    <text evidence="1">The sequence shown here is derived from an EMBL/GenBank/DDBJ whole genome shotgun (WGS) entry which is preliminary data.</text>
</comment>
<dbReference type="Gene3D" id="3.40.1530.20">
    <property type="entry name" value="Protein of unknown function (DUF1491)"/>
    <property type="match status" value="1"/>
</dbReference>
<evidence type="ECO:0000313" key="2">
    <source>
        <dbReference type="Proteomes" id="UP000268016"/>
    </source>
</evidence>
<keyword evidence="2" id="KW-1185">Reference proteome</keyword>
<reference evidence="1 2" key="1">
    <citation type="submission" date="2018-10" db="EMBL/GenBank/DDBJ databases">
        <title>Histidinibacterium lentulum gen. nov., sp. nov., a marine bacterium from the culture broth of Picochlorum sp. 122.</title>
        <authorList>
            <person name="Wang G."/>
        </authorList>
    </citation>
    <scope>NUCLEOTIDE SEQUENCE [LARGE SCALE GENOMIC DNA]</scope>
    <source>
        <strain evidence="1 2">B17</strain>
    </source>
</reference>
<dbReference type="OrthoDB" id="9809136at2"/>
<protein>
    <submittedName>
        <fullName evidence="1">DUF1491 family protein</fullName>
    </submittedName>
</protein>
<name>A0A3N2R5D2_9RHOB</name>
<sequence length="111" mass="12072">MSARLATGLWVAAYLQRLQVEGTGVYIAARGDPTAGAVLVKCATLDGRATAHERVTDWQTGGRRWELVAEGPEAEVDALVARQRDRDPDLWVIEVESREGRTLLDDPGLSA</sequence>